<organism evidence="3 4">
    <name type="scientific">Vigna angularis var. angularis</name>
    <dbReference type="NCBI Taxonomy" id="157739"/>
    <lineage>
        <taxon>Eukaryota</taxon>
        <taxon>Viridiplantae</taxon>
        <taxon>Streptophyta</taxon>
        <taxon>Embryophyta</taxon>
        <taxon>Tracheophyta</taxon>
        <taxon>Spermatophyta</taxon>
        <taxon>Magnoliopsida</taxon>
        <taxon>eudicotyledons</taxon>
        <taxon>Gunneridae</taxon>
        <taxon>Pentapetalae</taxon>
        <taxon>rosids</taxon>
        <taxon>fabids</taxon>
        <taxon>Fabales</taxon>
        <taxon>Fabaceae</taxon>
        <taxon>Papilionoideae</taxon>
        <taxon>50 kb inversion clade</taxon>
        <taxon>NPAAA clade</taxon>
        <taxon>indigoferoid/millettioid clade</taxon>
        <taxon>Phaseoleae</taxon>
        <taxon>Vigna</taxon>
    </lineage>
</organism>
<reference evidence="3 4" key="1">
    <citation type="journal article" date="2015" name="Sci. Rep.">
        <title>The power of single molecule real-time sequencing technology in the de novo assembly of a eukaryotic genome.</title>
        <authorList>
            <person name="Sakai H."/>
            <person name="Naito K."/>
            <person name="Ogiso-Tanaka E."/>
            <person name="Takahashi Y."/>
            <person name="Iseki K."/>
            <person name="Muto C."/>
            <person name="Satou K."/>
            <person name="Teruya K."/>
            <person name="Shiroma A."/>
            <person name="Shimoji M."/>
            <person name="Hirano T."/>
            <person name="Itoh T."/>
            <person name="Kaga A."/>
            <person name="Tomooka N."/>
        </authorList>
    </citation>
    <scope>NUCLEOTIDE SEQUENCE [LARGE SCALE GENOMIC DNA]</scope>
    <source>
        <strain evidence="4">cv. Shumari</strain>
    </source>
</reference>
<protein>
    <submittedName>
        <fullName evidence="3">Uncharacterized protein</fullName>
    </submittedName>
</protein>
<dbReference type="Proteomes" id="UP000291084">
    <property type="component" value="Chromosome 11"/>
</dbReference>
<evidence type="ECO:0000313" key="3">
    <source>
        <dbReference type="EMBL" id="BAU01809.1"/>
    </source>
</evidence>
<feature type="transmembrane region" description="Helical" evidence="1">
    <location>
        <begin position="43"/>
        <end position="66"/>
    </location>
</feature>
<dbReference type="InterPro" id="IPR004158">
    <property type="entry name" value="DUF247_pln"/>
</dbReference>
<keyword evidence="4" id="KW-1185">Reference proteome</keyword>
<proteinExistence type="predicted"/>
<evidence type="ECO:0000313" key="4">
    <source>
        <dbReference type="Proteomes" id="UP000291084"/>
    </source>
</evidence>
<feature type="signal peptide" evidence="2">
    <location>
        <begin position="1"/>
        <end position="16"/>
    </location>
</feature>
<keyword evidence="1" id="KW-0812">Transmembrane</keyword>
<keyword evidence="2" id="KW-0732">Signal</keyword>
<keyword evidence="1" id="KW-1133">Transmembrane helix</keyword>
<evidence type="ECO:0000256" key="2">
    <source>
        <dbReference type="SAM" id="SignalP"/>
    </source>
</evidence>
<accession>A0A0S3TA51</accession>
<feature type="chain" id="PRO_5006619108" evidence="2">
    <location>
        <begin position="17"/>
        <end position="69"/>
    </location>
</feature>
<evidence type="ECO:0000256" key="1">
    <source>
        <dbReference type="SAM" id="Phobius"/>
    </source>
</evidence>
<dbReference type="AlphaFoldDB" id="A0A0S3TA51"/>
<gene>
    <name evidence="3" type="primary">Vigan.11G112700</name>
    <name evidence="3" type="ORF">VIGAN_11112700</name>
</gene>
<keyword evidence="1" id="KW-0472">Membrane</keyword>
<dbReference type="EMBL" id="AP015044">
    <property type="protein sequence ID" value="BAU01809.1"/>
    <property type="molecule type" value="Genomic_DNA"/>
</dbReference>
<name>A0A0S3TA51_PHAAN</name>
<sequence length="69" mass="7829">MLYTVLLMTIISLSLNEFCEHPCNKYKSIFIHEYFNTPSKIASTTAATLLLLLMFIQTVCSIISVIRGK</sequence>
<dbReference type="Pfam" id="PF03140">
    <property type="entry name" value="DUF247"/>
    <property type="match status" value="1"/>
</dbReference>